<dbReference type="InterPro" id="IPR027417">
    <property type="entry name" value="P-loop_NTPase"/>
</dbReference>
<feature type="domain" description="Nephrocystin 3-like N-terminal" evidence="2">
    <location>
        <begin position="297"/>
        <end position="460"/>
    </location>
</feature>
<evidence type="ECO:0000256" key="1">
    <source>
        <dbReference type="ARBA" id="ARBA00022737"/>
    </source>
</evidence>
<dbReference type="AlphaFoldDB" id="A0AAJ0BN00"/>
<dbReference type="PANTHER" id="PTHR10039:SF5">
    <property type="entry name" value="NACHT DOMAIN-CONTAINING PROTEIN"/>
    <property type="match status" value="1"/>
</dbReference>
<proteinExistence type="predicted"/>
<evidence type="ECO:0000313" key="3">
    <source>
        <dbReference type="EMBL" id="KAK1758901.1"/>
    </source>
</evidence>
<name>A0AAJ0BN00_9PEZI</name>
<dbReference type="EMBL" id="MU839828">
    <property type="protein sequence ID" value="KAK1758901.1"/>
    <property type="molecule type" value="Genomic_DNA"/>
</dbReference>
<evidence type="ECO:0000259" key="2">
    <source>
        <dbReference type="Pfam" id="PF24883"/>
    </source>
</evidence>
<dbReference type="Proteomes" id="UP001239445">
    <property type="component" value="Unassembled WGS sequence"/>
</dbReference>
<organism evidence="3 4">
    <name type="scientific">Echria macrotheca</name>
    <dbReference type="NCBI Taxonomy" id="438768"/>
    <lineage>
        <taxon>Eukaryota</taxon>
        <taxon>Fungi</taxon>
        <taxon>Dikarya</taxon>
        <taxon>Ascomycota</taxon>
        <taxon>Pezizomycotina</taxon>
        <taxon>Sordariomycetes</taxon>
        <taxon>Sordariomycetidae</taxon>
        <taxon>Sordariales</taxon>
        <taxon>Schizotheciaceae</taxon>
        <taxon>Echria</taxon>
    </lineage>
</organism>
<keyword evidence="4" id="KW-1185">Reference proteome</keyword>
<evidence type="ECO:0000313" key="4">
    <source>
        <dbReference type="Proteomes" id="UP001239445"/>
    </source>
</evidence>
<protein>
    <recommendedName>
        <fullName evidence="2">Nephrocystin 3-like N-terminal domain-containing protein</fullName>
    </recommendedName>
</protein>
<dbReference type="PANTHER" id="PTHR10039">
    <property type="entry name" value="AMELOGENIN"/>
    <property type="match status" value="1"/>
</dbReference>
<accession>A0AAJ0BN00</accession>
<keyword evidence="1" id="KW-0677">Repeat</keyword>
<dbReference type="InterPro" id="IPR056884">
    <property type="entry name" value="NPHP3-like_N"/>
</dbReference>
<dbReference type="SUPFAM" id="SSF52540">
    <property type="entry name" value="P-loop containing nucleoside triphosphate hydrolases"/>
    <property type="match status" value="1"/>
</dbReference>
<dbReference type="Pfam" id="PF24883">
    <property type="entry name" value="NPHP3_N"/>
    <property type="match status" value="1"/>
</dbReference>
<dbReference type="Gene3D" id="3.40.50.300">
    <property type="entry name" value="P-loop containing nucleotide triphosphate hydrolases"/>
    <property type="match status" value="1"/>
</dbReference>
<comment type="caution">
    <text evidence="3">The sequence shown here is derived from an EMBL/GenBank/DDBJ whole genome shotgun (WGS) entry which is preliminary data.</text>
</comment>
<sequence>MSGLEALAIFGIACNVMQTISFACETASACKVVFETGASESHAQVLKTTESLNTALDELAKLLDPPVPASGPRPNGDVDDRALLTIARDCLAAGKQLEAEAKKMMLKTAGGKGKYAAAMLSVLKARWKKGNIEKLEKSLVDHQRVLETRLLMQIYKKHQADAKQILAATSGVDISIKAFLEALSRGHTRLEELVGNESRLIKEAIKEEAGVLGVGISDVKALVISESSKTREELGSTAADEKLLKSLKYESMNERRNQVAEAHDGTCRWIFRNLKEDEDSEEDENAEAMGSDVGGPFTEFLASPSERIFWISGKAGSGKSTLMKFLIDSDEAGMVIRTVIPDAVIISHFFWLAGQPMQRTIKGLLCSLLLAYLQQNRLGCSKILQRFPRVHSKESLSDWSNRDLEDVLFFALQDHPHGVCMFIDGLDEVDPSDGQPELLSLVQRLRGLNHDNLKLVVSSRPEPVLKKYLEQHRLLRVQDLTRPSIRKYILDKLREYNIRLDDLSSSEDSGFWGRYTPTERVVNSFLEKADGVFLWVALAVKSLTTGWSGGDSLEELQARLNALPRDLHRLYQEMWQRLNDDQQTYRKEGALFLRYTLDAIPTVPMILDPSLPESVVDGSTQPDLVLELSNGVATRVETRCAGLLEVNSDTREVSFIHRSAREFLEDTPEGRVILRCGEQQSLEQRVIRLLKAEVGTWPVRLLFEDGAVNPKYGLSRGEMRVAEASVDVMYVAHTLVHDGVLSIEGALEIMRPYRGAYEALELLRISRGPPLRAGMDRRSHGFLAMAVYDGFVELVPVEIARMSPSGKFSGAYIDYLICRAQVGSRYHSTLEKIACLLELVADTDTGPLYDIAPISVGREIITRGSIPFLKLSVSLLSRSDPTIPRCLVELLRQGGSFFGDTLVGMEIEAIDRVLNPGAERGTGHRGNTLFQVSSPHKWTKTSSARDPRLEKVILKVNATFLVELFSCICDQSQFYPDSSAADIEVLANAMKTSPNYVRASATVLTLALEEPAGALHSRDMVCVPKSRDCSDEIIAAIQNTIRLAEDPEMWISDGRGDLGYYIPGLAKLLNELESEDHHHVEMDEFLAGLAATHGFRILSDGEQYDRDITDPIPDPW</sequence>
<gene>
    <name evidence="3" type="ORF">QBC47DRAFT_409715</name>
</gene>
<reference evidence="3" key="1">
    <citation type="submission" date="2023-06" db="EMBL/GenBank/DDBJ databases">
        <title>Genome-scale phylogeny and comparative genomics of the fungal order Sordariales.</title>
        <authorList>
            <consortium name="Lawrence Berkeley National Laboratory"/>
            <person name="Hensen N."/>
            <person name="Bonometti L."/>
            <person name="Westerberg I."/>
            <person name="Brannstrom I.O."/>
            <person name="Guillou S."/>
            <person name="Cros-Aarteil S."/>
            <person name="Calhoun S."/>
            <person name="Haridas S."/>
            <person name="Kuo A."/>
            <person name="Mondo S."/>
            <person name="Pangilinan J."/>
            <person name="Riley R."/>
            <person name="Labutti K."/>
            <person name="Andreopoulos B."/>
            <person name="Lipzen A."/>
            <person name="Chen C."/>
            <person name="Yanf M."/>
            <person name="Daum C."/>
            <person name="Ng V."/>
            <person name="Clum A."/>
            <person name="Steindorff A."/>
            <person name="Ohm R."/>
            <person name="Martin F."/>
            <person name="Silar P."/>
            <person name="Natvig D."/>
            <person name="Lalanne C."/>
            <person name="Gautier V."/>
            <person name="Ament-Velasquez S.L."/>
            <person name="Kruys A."/>
            <person name="Hutchinson M.I."/>
            <person name="Powell A.J."/>
            <person name="Barry K."/>
            <person name="Miller A.N."/>
            <person name="Grigoriev I.V."/>
            <person name="Debuchy R."/>
            <person name="Gladieux P."/>
            <person name="Thoren M.H."/>
            <person name="Johannesson H."/>
        </authorList>
    </citation>
    <scope>NUCLEOTIDE SEQUENCE</scope>
    <source>
        <strain evidence="3">PSN4</strain>
    </source>
</reference>